<proteinExistence type="predicted"/>
<dbReference type="Gene3D" id="1.25.40.10">
    <property type="entry name" value="Tetratricopeptide repeat domain"/>
    <property type="match status" value="2"/>
</dbReference>
<dbReference type="AlphaFoldDB" id="A0A940YDJ1"/>
<dbReference type="SUPFAM" id="SSF52540">
    <property type="entry name" value="P-loop containing nucleoside triphosphate hydrolases"/>
    <property type="match status" value="1"/>
</dbReference>
<dbReference type="RefSeq" id="WP_210853147.1">
    <property type="nucleotide sequence ID" value="NZ_JAGQDD010000004.1"/>
</dbReference>
<dbReference type="SMART" id="SM00028">
    <property type="entry name" value="TPR"/>
    <property type="match status" value="3"/>
</dbReference>
<reference evidence="2 3" key="1">
    <citation type="submission" date="2021-04" db="EMBL/GenBank/DDBJ databases">
        <title>The genome sequence of Ideonella sp. 3Y2.</title>
        <authorList>
            <person name="Liu Y."/>
        </authorList>
    </citation>
    <scope>NUCLEOTIDE SEQUENCE [LARGE SCALE GENOMIC DNA]</scope>
    <source>
        <strain evidence="2 3">3Y2</strain>
    </source>
</reference>
<dbReference type="InterPro" id="IPR011990">
    <property type="entry name" value="TPR-like_helical_dom_sf"/>
</dbReference>
<keyword evidence="3" id="KW-1185">Reference proteome</keyword>
<dbReference type="PANTHER" id="PTHR12788:SF10">
    <property type="entry name" value="PROTEIN-TYROSINE SULFOTRANSFERASE"/>
    <property type="match status" value="1"/>
</dbReference>
<dbReference type="PANTHER" id="PTHR12788">
    <property type="entry name" value="PROTEIN-TYROSINE SULFOTRANSFERASE 2"/>
    <property type="match status" value="1"/>
</dbReference>
<dbReference type="InterPro" id="IPR026634">
    <property type="entry name" value="TPST-like"/>
</dbReference>
<dbReference type="SUPFAM" id="SSF48452">
    <property type="entry name" value="TPR-like"/>
    <property type="match status" value="1"/>
</dbReference>
<name>A0A940YDJ1_9BURK</name>
<dbReference type="Gene3D" id="3.40.50.300">
    <property type="entry name" value="P-loop containing nucleotide triphosphate hydrolases"/>
    <property type="match status" value="1"/>
</dbReference>
<dbReference type="Pfam" id="PF13469">
    <property type="entry name" value="Sulfotransfer_3"/>
    <property type="match status" value="1"/>
</dbReference>
<organism evidence="2 3">
    <name type="scientific">Ideonella alba</name>
    <dbReference type="NCBI Taxonomy" id="2824118"/>
    <lineage>
        <taxon>Bacteria</taxon>
        <taxon>Pseudomonadati</taxon>
        <taxon>Pseudomonadota</taxon>
        <taxon>Betaproteobacteria</taxon>
        <taxon>Burkholderiales</taxon>
        <taxon>Sphaerotilaceae</taxon>
        <taxon>Ideonella</taxon>
    </lineage>
</organism>
<accession>A0A940YDJ1</accession>
<comment type="caution">
    <text evidence="2">The sequence shown here is derived from an EMBL/GenBank/DDBJ whole genome shotgun (WGS) entry which is preliminary data.</text>
</comment>
<evidence type="ECO:0000313" key="2">
    <source>
        <dbReference type="EMBL" id="MBQ0930425.1"/>
    </source>
</evidence>
<gene>
    <name evidence="2" type="ORF">KAK03_07980</name>
</gene>
<sequence length="555" mass="61475">MARPAAQPTPAAHDPLAAARAALARQCPPPAALRAQATALREGQSLLADLELRQHLAAHPDDADAWWLAAQASERLDRAPQAIEQLQRCLALAPGHDPARWRLVELLLRDEELAAARQHLDQLLSHQPAQALFLHHQANVLERLGQGDQVLPLVERLLATAPKQPAFQVRLGHALRVAGRSTDCVAAYRAALRLQPDCGAAWAALANLKTWRFDDADLATLRQRLGRRSLPESERPALQFALARALELRAEYAESFALYHQANRSLRARIHYDAGALQAMVDAQIQGLDEAFFARCAGQGDPSAAAIFIVGRPRSGSTLVEQMLASHPAVEGTSELPYVGHLARVLAERRSGELGPAHVRALLQQPPERWAALGQDYLRRAGAHRHSDRPRFIDKKPANVLHLGLIRAMLPNAAIVDVRRHPVATAWSMYSAYGRGALALEELGQYYRHYLRLVSHVQRLQPGRVLTLHYESLVQQPEPVLRQLLDHLGLPWDAACLRFHENTRQVLTPSSEQVRRPLDPQAVDHWRHFEPWLGPLFEALGEAADYSLPAGGTRA</sequence>
<keyword evidence="1" id="KW-0808">Transferase</keyword>
<evidence type="ECO:0000256" key="1">
    <source>
        <dbReference type="ARBA" id="ARBA00022679"/>
    </source>
</evidence>
<dbReference type="InterPro" id="IPR027417">
    <property type="entry name" value="P-loop_NTPase"/>
</dbReference>
<dbReference type="GO" id="GO:0008476">
    <property type="term" value="F:protein-tyrosine sulfotransferase activity"/>
    <property type="evidence" value="ECO:0007669"/>
    <property type="project" value="InterPro"/>
</dbReference>
<dbReference type="Proteomes" id="UP000676246">
    <property type="component" value="Unassembled WGS sequence"/>
</dbReference>
<dbReference type="Pfam" id="PF14559">
    <property type="entry name" value="TPR_19"/>
    <property type="match status" value="1"/>
</dbReference>
<dbReference type="EMBL" id="JAGQDD010000004">
    <property type="protein sequence ID" value="MBQ0930425.1"/>
    <property type="molecule type" value="Genomic_DNA"/>
</dbReference>
<evidence type="ECO:0000313" key="3">
    <source>
        <dbReference type="Proteomes" id="UP000676246"/>
    </source>
</evidence>
<dbReference type="InterPro" id="IPR019734">
    <property type="entry name" value="TPR_rpt"/>
</dbReference>
<protein>
    <submittedName>
        <fullName evidence="2">Sulfotransferase</fullName>
    </submittedName>
</protein>